<dbReference type="InterPro" id="IPR036331">
    <property type="entry name" value="Chagasin-like_sf"/>
</dbReference>
<reference evidence="4 5" key="1">
    <citation type="submission" date="2018-12" db="EMBL/GenBank/DDBJ databases">
        <title>Genomic taxonomy of the Vibrionaceae family.</title>
        <authorList>
            <person name="Gomez-Gil B."/>
            <person name="Enciso-Ibarra K."/>
        </authorList>
    </citation>
    <scope>NUCLEOTIDE SEQUENCE [LARGE SCALE GENOMIC DNA]</scope>
    <source>
        <strain evidence="4 5">CAIM 594</strain>
    </source>
</reference>
<evidence type="ECO:0000313" key="4">
    <source>
        <dbReference type="EMBL" id="RSD31449.1"/>
    </source>
</evidence>
<dbReference type="Pfam" id="PF09394">
    <property type="entry name" value="Inhibitor_I42"/>
    <property type="match status" value="1"/>
</dbReference>
<sequence>MNSLQKKHVQKGSIFKIELKGNQSTGYRWCLKTLPKSFILVGEDQQADLHLPHMVGYGDTQVFFLKAVENTQVEEVLEFVNMRIRSEDLKDMKVMSYSITVSECDTDLPYQVVNNYFYSGHIPKNEQKYYVFSSLEEFQQVFSPAATMGRQVWLTKQDFKKNMVLAVVEPQKDATTEYRLEAKPFIKNDMLVIDYHTEDTKTPGTEYRFSEILMVSRGNYDRVEFIANGNKLTVPVKEETNA</sequence>
<gene>
    <name evidence="4" type="ORF">EJA03_08825</name>
</gene>
<dbReference type="RefSeq" id="WP_125320868.1">
    <property type="nucleotide sequence ID" value="NZ_AP024889.1"/>
</dbReference>
<dbReference type="AlphaFoldDB" id="A0A427U483"/>
<dbReference type="Gene3D" id="2.60.40.2020">
    <property type="match status" value="1"/>
</dbReference>
<keyword evidence="5" id="KW-1185">Reference proteome</keyword>
<dbReference type="GO" id="GO:0004869">
    <property type="term" value="F:cysteine-type endopeptidase inhibitor activity"/>
    <property type="evidence" value="ECO:0007669"/>
    <property type="project" value="UniProtKB-KW"/>
</dbReference>
<evidence type="ECO:0000256" key="2">
    <source>
        <dbReference type="ARBA" id="ARBA00022704"/>
    </source>
</evidence>
<keyword evidence="2" id="KW-0789">Thiol protease inhibitor</keyword>
<organism evidence="4 5">
    <name type="scientific">Vibrio pectenicida</name>
    <dbReference type="NCBI Taxonomy" id="62763"/>
    <lineage>
        <taxon>Bacteria</taxon>
        <taxon>Pseudomonadati</taxon>
        <taxon>Pseudomonadota</taxon>
        <taxon>Gammaproteobacteria</taxon>
        <taxon>Vibrionales</taxon>
        <taxon>Vibrionaceae</taxon>
        <taxon>Vibrio</taxon>
    </lineage>
</organism>
<comment type="caution">
    <text evidence="4">The sequence shown here is derived from an EMBL/GenBank/DDBJ whole genome shotgun (WGS) entry which is preliminary data.</text>
</comment>
<dbReference type="OrthoDB" id="5874087at2"/>
<feature type="domain" description="Proteinase inhibitor I42 chagasin" evidence="3">
    <location>
        <begin position="9"/>
        <end position="88"/>
    </location>
</feature>
<protein>
    <recommendedName>
        <fullName evidence="3">Proteinase inhibitor I42 chagasin domain-containing protein</fullName>
    </recommendedName>
</protein>
<evidence type="ECO:0000256" key="1">
    <source>
        <dbReference type="ARBA" id="ARBA00022690"/>
    </source>
</evidence>
<evidence type="ECO:0000259" key="3">
    <source>
        <dbReference type="Pfam" id="PF09394"/>
    </source>
</evidence>
<proteinExistence type="predicted"/>
<accession>A0A427U483</accession>
<dbReference type="SUPFAM" id="SSF141066">
    <property type="entry name" value="ICP-like"/>
    <property type="match status" value="1"/>
</dbReference>
<dbReference type="InterPro" id="IPR018990">
    <property type="entry name" value="Prot_inh_I42_chagasin"/>
</dbReference>
<dbReference type="EMBL" id="RSFA01000031">
    <property type="protein sequence ID" value="RSD31449.1"/>
    <property type="molecule type" value="Genomic_DNA"/>
</dbReference>
<evidence type="ECO:0000313" key="5">
    <source>
        <dbReference type="Proteomes" id="UP000269041"/>
    </source>
</evidence>
<keyword evidence="1" id="KW-0646">Protease inhibitor</keyword>
<dbReference type="Proteomes" id="UP000269041">
    <property type="component" value="Unassembled WGS sequence"/>
</dbReference>
<name>A0A427U483_9VIBR</name>